<evidence type="ECO:0000313" key="5">
    <source>
        <dbReference type="EMBL" id="KAF9590287.1"/>
    </source>
</evidence>
<dbReference type="InterPro" id="IPR045240">
    <property type="entry name" value="Ribosomal_uL4_euk/arch"/>
</dbReference>
<gene>
    <name evidence="5" type="ORF">IFM89_032295</name>
</gene>
<dbReference type="GO" id="GO:1990904">
    <property type="term" value="C:ribonucleoprotein complex"/>
    <property type="evidence" value="ECO:0007669"/>
    <property type="project" value="UniProtKB-KW"/>
</dbReference>
<proteinExistence type="inferred from homology"/>
<dbReference type="InterPro" id="IPR023574">
    <property type="entry name" value="Ribosomal_uL4_dom_sf"/>
</dbReference>
<protein>
    <submittedName>
        <fullName evidence="5">Uncharacterized protein</fullName>
    </submittedName>
</protein>
<feature type="region of interest" description="Disordered" evidence="4">
    <location>
        <begin position="136"/>
        <end position="155"/>
    </location>
</feature>
<dbReference type="AlphaFoldDB" id="A0A835LF88"/>
<evidence type="ECO:0000256" key="1">
    <source>
        <dbReference type="ARBA" id="ARBA00010528"/>
    </source>
</evidence>
<dbReference type="InterPro" id="IPR012340">
    <property type="entry name" value="NA-bd_OB-fold"/>
</dbReference>
<dbReference type="EMBL" id="JADFTS010000009">
    <property type="protein sequence ID" value="KAF9590287.1"/>
    <property type="molecule type" value="Genomic_DNA"/>
</dbReference>
<reference evidence="5 6" key="1">
    <citation type="submission" date="2020-10" db="EMBL/GenBank/DDBJ databases">
        <title>The Coptis chinensis genome and diversification of protoberbering-type alkaloids.</title>
        <authorList>
            <person name="Wang B."/>
            <person name="Shu S."/>
            <person name="Song C."/>
            <person name="Liu Y."/>
        </authorList>
    </citation>
    <scope>NUCLEOTIDE SEQUENCE [LARGE SCALE GENOMIC DNA]</scope>
    <source>
        <strain evidence="5">HL-2020</strain>
        <tissue evidence="5">Leaf</tissue>
    </source>
</reference>
<keyword evidence="2" id="KW-0689">Ribosomal protein</keyword>
<evidence type="ECO:0000256" key="2">
    <source>
        <dbReference type="ARBA" id="ARBA00022980"/>
    </source>
</evidence>
<evidence type="ECO:0000256" key="3">
    <source>
        <dbReference type="ARBA" id="ARBA00023274"/>
    </source>
</evidence>
<organism evidence="5 6">
    <name type="scientific">Coptis chinensis</name>
    <dbReference type="NCBI Taxonomy" id="261450"/>
    <lineage>
        <taxon>Eukaryota</taxon>
        <taxon>Viridiplantae</taxon>
        <taxon>Streptophyta</taxon>
        <taxon>Embryophyta</taxon>
        <taxon>Tracheophyta</taxon>
        <taxon>Spermatophyta</taxon>
        <taxon>Magnoliopsida</taxon>
        <taxon>Ranunculales</taxon>
        <taxon>Ranunculaceae</taxon>
        <taxon>Coptidoideae</taxon>
        <taxon>Coptis</taxon>
    </lineage>
</organism>
<dbReference type="GO" id="GO:0006412">
    <property type="term" value="P:translation"/>
    <property type="evidence" value="ECO:0007669"/>
    <property type="project" value="InterPro"/>
</dbReference>
<comment type="similarity">
    <text evidence="1">Belongs to the universal ribosomal protein uL4 family.</text>
</comment>
<dbReference type="Gene3D" id="2.40.30.10">
    <property type="entry name" value="Translation factors"/>
    <property type="match status" value="1"/>
</dbReference>
<dbReference type="InterPro" id="IPR009000">
    <property type="entry name" value="Transl_B-barrel_sf"/>
</dbReference>
<evidence type="ECO:0000256" key="4">
    <source>
        <dbReference type="SAM" id="MobiDB-lite"/>
    </source>
</evidence>
<dbReference type="Gene3D" id="3.40.1370.10">
    <property type="match status" value="1"/>
</dbReference>
<dbReference type="SUPFAM" id="SSF50249">
    <property type="entry name" value="Nucleic acid-binding proteins"/>
    <property type="match status" value="1"/>
</dbReference>
<comment type="caution">
    <text evidence="5">The sequence shown here is derived from an EMBL/GenBank/DDBJ whole genome shotgun (WGS) entry which is preliminary data.</text>
</comment>
<dbReference type="PANTHER" id="PTHR19431">
    <property type="entry name" value="60S RIBOSOMAL PROTEIN L4"/>
    <property type="match status" value="1"/>
</dbReference>
<dbReference type="Proteomes" id="UP000631114">
    <property type="component" value="Unassembled WGS sequence"/>
</dbReference>
<keyword evidence="3" id="KW-0687">Ribonucleoprotein</keyword>
<accession>A0A835LF88</accession>
<dbReference type="SUPFAM" id="SSF50447">
    <property type="entry name" value="Translation proteins"/>
    <property type="match status" value="1"/>
</dbReference>
<evidence type="ECO:0000313" key="6">
    <source>
        <dbReference type="Proteomes" id="UP000631114"/>
    </source>
</evidence>
<dbReference type="GO" id="GO:0003735">
    <property type="term" value="F:structural constituent of ribosome"/>
    <property type="evidence" value="ECO:0007669"/>
    <property type="project" value="InterPro"/>
</dbReference>
<sequence>MDQSITIGAIIATTIFYLQMLEELLKHPASELEKLIESENGIQTVKSIIDKIIGASIVFEIKISQYNIQTQGRYGFIANKVFQVDYKLDSHQIQEQIEQVTEPSQNFNNTFQAHPPDNMHKNNSTLMKEKHLGLPRSIDIPQSSNKNSSSKKPYKKKTYVEFSTEASNETSHTSANKTPSKRVRRIKAYKMLIDGADISFIGLRDLLLRLSIIQQDPTMFERTVKSQFDQVDEYKLKFGSIPGWFIIWTKSAFKKLDSIYGSFDQPFEKKKGYVLPRSKMDNADLSTNESVEMHHEALHEALPGDNVGFNVKNVAVKDLKRRLAYQMNLPRLQLQELLLKGCAR</sequence>
<keyword evidence="6" id="KW-1185">Reference proteome</keyword>
<name>A0A835LF88_9MAGN</name>
<dbReference type="Gene3D" id="2.40.50.140">
    <property type="entry name" value="Nucleic acid-binding proteins"/>
    <property type="match status" value="1"/>
</dbReference>
<dbReference type="GO" id="GO:0005840">
    <property type="term" value="C:ribosome"/>
    <property type="evidence" value="ECO:0007669"/>
    <property type="project" value="UniProtKB-KW"/>
</dbReference>